<dbReference type="EMBL" id="JABFAD010000009">
    <property type="protein sequence ID" value="MBA0809489.1"/>
    <property type="molecule type" value="Genomic_DNA"/>
</dbReference>
<organism evidence="1 2">
    <name type="scientific">Gossypium harknessii</name>
    <dbReference type="NCBI Taxonomy" id="34285"/>
    <lineage>
        <taxon>Eukaryota</taxon>
        <taxon>Viridiplantae</taxon>
        <taxon>Streptophyta</taxon>
        <taxon>Embryophyta</taxon>
        <taxon>Tracheophyta</taxon>
        <taxon>Spermatophyta</taxon>
        <taxon>Magnoliopsida</taxon>
        <taxon>eudicotyledons</taxon>
        <taxon>Gunneridae</taxon>
        <taxon>Pentapetalae</taxon>
        <taxon>rosids</taxon>
        <taxon>malvids</taxon>
        <taxon>Malvales</taxon>
        <taxon>Malvaceae</taxon>
        <taxon>Malvoideae</taxon>
        <taxon>Gossypium</taxon>
    </lineage>
</organism>
<dbReference type="Proteomes" id="UP000593560">
    <property type="component" value="Unassembled WGS sequence"/>
</dbReference>
<gene>
    <name evidence="1" type="ORF">Gohar_025138</name>
</gene>
<keyword evidence="2" id="KW-1185">Reference proteome</keyword>
<evidence type="ECO:0000313" key="2">
    <source>
        <dbReference type="Proteomes" id="UP000593560"/>
    </source>
</evidence>
<evidence type="ECO:0000313" key="1">
    <source>
        <dbReference type="EMBL" id="MBA0809489.1"/>
    </source>
</evidence>
<comment type="caution">
    <text evidence="1">The sequence shown here is derived from an EMBL/GenBank/DDBJ whole genome shotgun (WGS) entry which is preliminary data.</text>
</comment>
<name>A0A7J9HI31_9ROSI</name>
<protein>
    <submittedName>
        <fullName evidence="1">Uncharacterized protein</fullName>
    </submittedName>
</protein>
<sequence length="93" mass="10479">SSIARQLSFEGKESQLVDNSISTSPSKPNFVMMNVIKNGVTSLEEQVVSLIKMVESLTISFKERDDQMAFIMKRILDLIGKRLTNEEVSNENL</sequence>
<proteinExistence type="predicted"/>
<dbReference type="OrthoDB" id="10293057at2759"/>
<dbReference type="AlphaFoldDB" id="A0A7J9HI31"/>
<accession>A0A7J9HI31</accession>
<feature type="non-terminal residue" evidence="1">
    <location>
        <position position="1"/>
    </location>
</feature>
<reference evidence="1 2" key="1">
    <citation type="journal article" date="2019" name="Genome Biol. Evol.">
        <title>Insights into the evolution of the New World diploid cottons (Gossypium, subgenus Houzingenia) based on genome sequencing.</title>
        <authorList>
            <person name="Grover C.E."/>
            <person name="Arick M.A. 2nd"/>
            <person name="Thrash A."/>
            <person name="Conover J.L."/>
            <person name="Sanders W.S."/>
            <person name="Peterson D.G."/>
            <person name="Frelichowski J.E."/>
            <person name="Scheffler J.A."/>
            <person name="Scheffler B.E."/>
            <person name="Wendel J.F."/>
        </authorList>
    </citation>
    <scope>NUCLEOTIDE SEQUENCE [LARGE SCALE GENOMIC DNA]</scope>
    <source>
        <strain evidence="1">0</strain>
        <tissue evidence="1">Leaf</tissue>
    </source>
</reference>